<dbReference type="PANTHER" id="PTHR11895:SF151">
    <property type="entry name" value="GLUTAMYL-TRNA(GLN) AMIDOTRANSFERASE SUBUNIT A"/>
    <property type="match status" value="1"/>
</dbReference>
<dbReference type="Gene3D" id="3.90.1300.10">
    <property type="entry name" value="Amidase signature (AS) domain"/>
    <property type="match status" value="1"/>
</dbReference>
<dbReference type="PANTHER" id="PTHR11895">
    <property type="entry name" value="TRANSAMIDASE"/>
    <property type="match status" value="1"/>
</dbReference>
<sequence length="484" mass="49509">MTWTVDEQLALTATQAVEAIQSGRLSATDYVATLLARAASLANLNALTTLDLDGALAAAKRIDGLSAAQKAQLPLAGLPIVVKDNINTAGMQTSAGTPALAGFMPTTTAPSVQRLIDAGAIVLGKANMHELAFGITSTNLATHAGPVRNPYDPSLIPGGSSGGTAVAIAARIVPAGLGTDTGGSTRIPAALTGIAGFRPSVGNGGAERRYHDPDAVVPISHTRDTVGPMARTVADIALLDGVITGAGELPVLALNGLRIGLPEPLWEGLEQQVEQVARAALTQLGAAGVVFVPLAMSDLDYLNGMVGSPIAVHEALDDLRAWLVANHAPVKTVAELAARIASPDVREIYDDVLAGALSGEYEAALNHWRPRLQQYIAATFADQQLDALLFPTTRLAAAPIDDILGSSTVSIDGGPSIPTMNAFLRNTDPASTSGIPGLSLAAGMTASGLPVGLELDGPLGEDRRLLAIGVAFEQLLGPLPAPVL</sequence>
<dbReference type="NCBIfam" id="NF005688">
    <property type="entry name" value="PRK07488.1"/>
    <property type="match status" value="1"/>
</dbReference>
<dbReference type="RefSeq" id="WP_201640868.1">
    <property type="nucleotide sequence ID" value="NZ_CAJHCP010000002.1"/>
</dbReference>
<evidence type="ECO:0000313" key="2">
    <source>
        <dbReference type="EMBL" id="CAD6515682.1"/>
    </source>
</evidence>
<gene>
    <name evidence="2" type="primary">mdlY</name>
    <name evidence="2" type="ORF">LMG28140_00637</name>
</gene>
<proteinExistence type="predicted"/>
<dbReference type="InterPro" id="IPR000120">
    <property type="entry name" value="Amidase"/>
</dbReference>
<evidence type="ECO:0000313" key="3">
    <source>
        <dbReference type="Proteomes" id="UP000598032"/>
    </source>
</evidence>
<evidence type="ECO:0000259" key="1">
    <source>
        <dbReference type="Pfam" id="PF01425"/>
    </source>
</evidence>
<dbReference type="InterPro" id="IPR023631">
    <property type="entry name" value="Amidase_dom"/>
</dbReference>
<dbReference type="EMBL" id="CAJHCP010000002">
    <property type="protein sequence ID" value="CAD6515682.1"/>
    <property type="molecule type" value="Genomic_DNA"/>
</dbReference>
<dbReference type="GO" id="GO:0050537">
    <property type="term" value="F:mandelamide amidase activity"/>
    <property type="evidence" value="ECO:0007669"/>
    <property type="project" value="UniProtKB-EC"/>
</dbReference>
<reference evidence="2 3" key="1">
    <citation type="submission" date="2020-10" db="EMBL/GenBank/DDBJ databases">
        <authorList>
            <person name="Peeters C."/>
        </authorList>
    </citation>
    <scope>NUCLEOTIDE SEQUENCE [LARGE SCALE GENOMIC DNA]</scope>
    <source>
        <strain evidence="2 3">LMG 28140</strain>
    </source>
</reference>
<dbReference type="Proteomes" id="UP000598032">
    <property type="component" value="Unassembled WGS sequence"/>
</dbReference>
<keyword evidence="2" id="KW-0378">Hydrolase</keyword>
<keyword evidence="3" id="KW-1185">Reference proteome</keyword>
<dbReference type="EC" id="3.5.1.86" evidence="2"/>
<protein>
    <submittedName>
        <fullName evidence="2">Mandelamide hydrolase</fullName>
        <ecNumber evidence="2">3.5.1.86</ecNumber>
    </submittedName>
</protein>
<organism evidence="2 3">
    <name type="scientific">Paraburkholderia metrosideri</name>
    <dbReference type="NCBI Taxonomy" id="580937"/>
    <lineage>
        <taxon>Bacteria</taxon>
        <taxon>Pseudomonadati</taxon>
        <taxon>Pseudomonadota</taxon>
        <taxon>Betaproteobacteria</taxon>
        <taxon>Burkholderiales</taxon>
        <taxon>Burkholderiaceae</taxon>
        <taxon>Paraburkholderia</taxon>
    </lineage>
</organism>
<dbReference type="Pfam" id="PF01425">
    <property type="entry name" value="Amidase"/>
    <property type="match status" value="1"/>
</dbReference>
<accession>A0ABM8NBN7</accession>
<dbReference type="SUPFAM" id="SSF75304">
    <property type="entry name" value="Amidase signature (AS) enzymes"/>
    <property type="match status" value="1"/>
</dbReference>
<name>A0ABM8NBN7_9BURK</name>
<feature type="domain" description="Amidase" evidence="1">
    <location>
        <begin position="30"/>
        <end position="466"/>
    </location>
</feature>
<comment type="caution">
    <text evidence="2">The sequence shown here is derived from an EMBL/GenBank/DDBJ whole genome shotgun (WGS) entry which is preliminary data.</text>
</comment>
<dbReference type="InterPro" id="IPR036928">
    <property type="entry name" value="AS_sf"/>
</dbReference>